<sequence length="54" mass="6256">FIINRSELVKRLKTETHITDQKGQSLTGLLMTYLTPLKGNAGFMHMFLVVFRLF</sequence>
<evidence type="ECO:0000313" key="1">
    <source>
        <dbReference type="EMBL" id="CAG8850722.1"/>
    </source>
</evidence>
<feature type="non-terminal residue" evidence="1">
    <location>
        <position position="54"/>
    </location>
</feature>
<keyword evidence="2" id="KW-1185">Reference proteome</keyword>
<feature type="non-terminal residue" evidence="1">
    <location>
        <position position="1"/>
    </location>
</feature>
<name>A0ACA9SXZ5_9GLOM</name>
<dbReference type="Proteomes" id="UP000789920">
    <property type="component" value="Unassembled WGS sequence"/>
</dbReference>
<proteinExistence type="predicted"/>
<organism evidence="1 2">
    <name type="scientific">Racocetra persica</name>
    <dbReference type="NCBI Taxonomy" id="160502"/>
    <lineage>
        <taxon>Eukaryota</taxon>
        <taxon>Fungi</taxon>
        <taxon>Fungi incertae sedis</taxon>
        <taxon>Mucoromycota</taxon>
        <taxon>Glomeromycotina</taxon>
        <taxon>Glomeromycetes</taxon>
        <taxon>Diversisporales</taxon>
        <taxon>Gigasporaceae</taxon>
        <taxon>Racocetra</taxon>
    </lineage>
</organism>
<gene>
    <name evidence="1" type="ORF">RPERSI_LOCUS36226</name>
</gene>
<evidence type="ECO:0000313" key="2">
    <source>
        <dbReference type="Proteomes" id="UP000789920"/>
    </source>
</evidence>
<dbReference type="EMBL" id="CAJVQC010172265">
    <property type="protein sequence ID" value="CAG8850722.1"/>
    <property type="molecule type" value="Genomic_DNA"/>
</dbReference>
<comment type="caution">
    <text evidence="1">The sequence shown here is derived from an EMBL/GenBank/DDBJ whole genome shotgun (WGS) entry which is preliminary data.</text>
</comment>
<accession>A0ACA9SXZ5</accession>
<protein>
    <submittedName>
        <fullName evidence="1">24785_t:CDS:1</fullName>
    </submittedName>
</protein>
<reference evidence="1" key="1">
    <citation type="submission" date="2021-06" db="EMBL/GenBank/DDBJ databases">
        <authorList>
            <person name="Kallberg Y."/>
            <person name="Tangrot J."/>
            <person name="Rosling A."/>
        </authorList>
    </citation>
    <scope>NUCLEOTIDE SEQUENCE</scope>
    <source>
        <strain evidence="1">MA461A</strain>
    </source>
</reference>